<protein>
    <submittedName>
        <fullName evidence="1">Uncharacterized protein</fullName>
    </submittedName>
</protein>
<organism evidence="1 2">
    <name type="scientific">Suillus subaureus</name>
    <dbReference type="NCBI Taxonomy" id="48587"/>
    <lineage>
        <taxon>Eukaryota</taxon>
        <taxon>Fungi</taxon>
        <taxon>Dikarya</taxon>
        <taxon>Basidiomycota</taxon>
        <taxon>Agaricomycotina</taxon>
        <taxon>Agaricomycetes</taxon>
        <taxon>Agaricomycetidae</taxon>
        <taxon>Boletales</taxon>
        <taxon>Suillineae</taxon>
        <taxon>Suillaceae</taxon>
        <taxon>Suillus</taxon>
    </lineage>
</organism>
<dbReference type="AlphaFoldDB" id="A0A9P7E1D1"/>
<dbReference type="EMBL" id="JABBWG010000036">
    <property type="protein sequence ID" value="KAG1808858.1"/>
    <property type="molecule type" value="Genomic_DNA"/>
</dbReference>
<evidence type="ECO:0000313" key="1">
    <source>
        <dbReference type="EMBL" id="KAG1808858.1"/>
    </source>
</evidence>
<dbReference type="GeneID" id="64630667"/>
<keyword evidence="2" id="KW-1185">Reference proteome</keyword>
<reference evidence="1" key="1">
    <citation type="journal article" date="2020" name="New Phytol.">
        <title>Comparative genomics reveals dynamic genome evolution in host specialist ectomycorrhizal fungi.</title>
        <authorList>
            <person name="Lofgren L.A."/>
            <person name="Nguyen N.H."/>
            <person name="Vilgalys R."/>
            <person name="Ruytinx J."/>
            <person name="Liao H.L."/>
            <person name="Branco S."/>
            <person name="Kuo A."/>
            <person name="LaButti K."/>
            <person name="Lipzen A."/>
            <person name="Andreopoulos W."/>
            <person name="Pangilinan J."/>
            <person name="Riley R."/>
            <person name="Hundley H."/>
            <person name="Na H."/>
            <person name="Barry K."/>
            <person name="Grigoriev I.V."/>
            <person name="Stajich J.E."/>
            <person name="Kennedy P.G."/>
        </authorList>
    </citation>
    <scope>NUCLEOTIDE SEQUENCE</scope>
    <source>
        <strain evidence="1">MN1</strain>
    </source>
</reference>
<comment type="caution">
    <text evidence="1">The sequence shown here is derived from an EMBL/GenBank/DDBJ whole genome shotgun (WGS) entry which is preliminary data.</text>
</comment>
<gene>
    <name evidence="1" type="ORF">BJ212DRAFT_1381240</name>
</gene>
<dbReference type="Proteomes" id="UP000807769">
    <property type="component" value="Unassembled WGS sequence"/>
</dbReference>
<evidence type="ECO:0000313" key="2">
    <source>
        <dbReference type="Proteomes" id="UP000807769"/>
    </source>
</evidence>
<proteinExistence type="predicted"/>
<dbReference type="RefSeq" id="XP_041188850.1">
    <property type="nucleotide sequence ID" value="XM_041336650.1"/>
</dbReference>
<accession>A0A9P7E1D1</accession>
<name>A0A9P7E1D1_9AGAM</name>
<sequence length="91" mass="10528">MLLNSSWSHTCPAKNSAVMLSRSYFWIVLAFWVFQSESVMSSPGFAPFALTSLSDPSHRRSIHLITFCLWKIRPRKSTTRYRGSQMLCIIR</sequence>